<organism evidence="4 5">
    <name type="scientific">Neisseria musculi</name>
    <dbReference type="NCBI Taxonomy" id="1815583"/>
    <lineage>
        <taxon>Bacteria</taxon>
        <taxon>Pseudomonadati</taxon>
        <taxon>Pseudomonadota</taxon>
        <taxon>Betaproteobacteria</taxon>
        <taxon>Neisseriales</taxon>
        <taxon>Neisseriaceae</taxon>
        <taxon>Neisseria</taxon>
    </lineage>
</organism>
<dbReference type="InterPro" id="IPR041459">
    <property type="entry name" value="MPTase-PolyVal"/>
</dbReference>
<dbReference type="EMBL" id="CP060414">
    <property type="protein sequence ID" value="QNT58919.1"/>
    <property type="molecule type" value="Genomic_DNA"/>
</dbReference>
<name>A0A7H1MBA4_9NEIS</name>
<evidence type="ECO:0000259" key="3">
    <source>
        <dbReference type="Pfam" id="PF18818"/>
    </source>
</evidence>
<dbReference type="Pfam" id="PF08401">
    <property type="entry name" value="ArdcN"/>
    <property type="match status" value="1"/>
</dbReference>
<evidence type="ECO:0000259" key="2">
    <source>
        <dbReference type="Pfam" id="PF08401"/>
    </source>
</evidence>
<reference evidence="4" key="1">
    <citation type="submission" date="2024-06" db="EMBL/GenBank/DDBJ databases">
        <title>Complete Genome Sequence of mouse commensal type strain Neisseria musculi.</title>
        <authorList>
            <person name="Thapa E."/>
            <person name="Aluvathingal J."/>
            <person name="Nadendla S."/>
            <person name="Mehta A."/>
            <person name="Tettelin H."/>
            <person name="Weyand N.J."/>
        </authorList>
    </citation>
    <scope>NUCLEOTIDE SEQUENCE</scope>
    <source>
        <strain evidence="4">NW831</strain>
    </source>
</reference>
<dbReference type="AlphaFoldDB" id="A0A7H1MBA4"/>
<dbReference type="Pfam" id="PF18818">
    <property type="entry name" value="MPTase-PolyVal"/>
    <property type="match status" value="1"/>
</dbReference>
<evidence type="ECO:0000256" key="1">
    <source>
        <dbReference type="SAM" id="MobiDB-lite"/>
    </source>
</evidence>
<feature type="compositionally biased region" description="Basic and acidic residues" evidence="1">
    <location>
        <begin position="341"/>
        <end position="368"/>
    </location>
</feature>
<dbReference type="RefSeq" id="WP_187000984.1">
    <property type="nucleotide sequence ID" value="NZ_CP060414.2"/>
</dbReference>
<feature type="region of interest" description="Disordered" evidence="1">
    <location>
        <begin position="305"/>
        <end position="382"/>
    </location>
</feature>
<dbReference type="KEGG" id="nmus:H7A79_0491"/>
<accession>A0A7H1MBA4</accession>
<feature type="domain" description="Polyvalent protein metallopeptidase" evidence="3">
    <location>
        <begin position="165"/>
        <end position="289"/>
    </location>
</feature>
<dbReference type="Proteomes" id="UP000516412">
    <property type="component" value="Chromosome"/>
</dbReference>
<dbReference type="GO" id="GO:0003697">
    <property type="term" value="F:single-stranded DNA binding"/>
    <property type="evidence" value="ECO:0007669"/>
    <property type="project" value="InterPro"/>
</dbReference>
<evidence type="ECO:0000313" key="5">
    <source>
        <dbReference type="Proteomes" id="UP000516412"/>
    </source>
</evidence>
<dbReference type="InterPro" id="IPR013610">
    <property type="entry name" value="ArdC_N"/>
</dbReference>
<gene>
    <name evidence="4" type="primary">traC</name>
    <name evidence="4" type="ORF">H7A79_0491</name>
</gene>
<keyword evidence="5" id="KW-1185">Reference proteome</keyword>
<proteinExistence type="predicted"/>
<evidence type="ECO:0000313" key="4">
    <source>
        <dbReference type="EMBL" id="QNT58919.1"/>
    </source>
</evidence>
<protein>
    <submittedName>
        <fullName evidence="4">DNA primase TraC</fullName>
    </submittedName>
</protein>
<sequence>MSKEQQNTQNAQEQYAEAIAAELIAHLKSGTAPWQKPWEPTMSGLPYNHLTGNTYSGSNTLKLMMQPYDDPRWLTYKQAQSVGAQVRKGEKGVPLIRLVTHVEQTVKDENGKPVLDDKGEPQKEFVKLDFPYIRTFSVFNAEQIDGLPEWHPLHSPQHEWENHQRAEALLSASGAEIRHRHGDSAYYRPSEDHIVLPHKEQFPNAGLYYATALHELGHWTGHESRLNRELSGGFGTLSYAREELRAEIASMMLTRQLGLPHDPGRHAAYIGSWIQILTDEPTEILKAARDADKIQSYVVGFEKEIGHEPKKAPTAPSEKTPENTAAPATPSEHVSAAGRVETSEPHYSEKIIGRLAESHGWHKEDGKTASKTIEGAGGGMLNPEAVRDARRAIINALEDKYQAARDAYVKQTVLLPPAQKSRRNLLESQMEALIKGLPEQTQMQARINFYTSRVGERLRQVQKPDPPGQSEIAFER</sequence>
<feature type="domain" description="N-terminal" evidence="2">
    <location>
        <begin position="14"/>
        <end position="139"/>
    </location>
</feature>